<dbReference type="InterPro" id="IPR036390">
    <property type="entry name" value="WH_DNA-bd_sf"/>
</dbReference>
<gene>
    <name evidence="5" type="ORF">CH339_01060</name>
</gene>
<dbReference type="PANTHER" id="PTHR30363:SF44">
    <property type="entry name" value="AGA OPERON TRANSCRIPTIONAL REPRESSOR-RELATED"/>
    <property type="match status" value="1"/>
</dbReference>
<protein>
    <recommendedName>
        <fullName evidence="4">HTH deoR-type domain-containing protein</fullName>
    </recommendedName>
</protein>
<dbReference type="SMART" id="SM01134">
    <property type="entry name" value="DeoRC"/>
    <property type="match status" value="1"/>
</dbReference>
<evidence type="ECO:0000259" key="4">
    <source>
        <dbReference type="PROSITE" id="PS51000"/>
    </source>
</evidence>
<dbReference type="InterPro" id="IPR037171">
    <property type="entry name" value="NagB/RpiA_transferase-like"/>
</dbReference>
<evidence type="ECO:0000256" key="3">
    <source>
        <dbReference type="ARBA" id="ARBA00023163"/>
    </source>
</evidence>
<comment type="caution">
    <text evidence="5">The sequence shown here is derived from an EMBL/GenBank/DDBJ whole genome shotgun (WGS) entry which is preliminary data.</text>
</comment>
<evidence type="ECO:0000256" key="1">
    <source>
        <dbReference type="ARBA" id="ARBA00023015"/>
    </source>
</evidence>
<dbReference type="Gene3D" id="3.40.50.1360">
    <property type="match status" value="1"/>
</dbReference>
<dbReference type="OrthoDB" id="5685843at2"/>
<reference evidence="5 6" key="1">
    <citation type="submission" date="2017-07" db="EMBL/GenBank/DDBJ databases">
        <title>Draft Genome Sequences of Select Purple Nonsulfur Bacteria.</title>
        <authorList>
            <person name="Lasarre B."/>
            <person name="Mckinlay J.B."/>
        </authorList>
    </citation>
    <scope>NUCLEOTIDE SEQUENCE [LARGE SCALE GENOMIC DNA]</scope>
    <source>
        <strain evidence="5 6">DSM 11290</strain>
    </source>
</reference>
<dbReference type="GO" id="GO:0003700">
    <property type="term" value="F:DNA-binding transcription factor activity"/>
    <property type="evidence" value="ECO:0007669"/>
    <property type="project" value="InterPro"/>
</dbReference>
<keyword evidence="2" id="KW-0238">DNA-binding</keyword>
<dbReference type="Pfam" id="PF08220">
    <property type="entry name" value="HTH_DeoR"/>
    <property type="match status" value="1"/>
</dbReference>
<proteinExistence type="predicted"/>
<dbReference type="PRINTS" id="PR00037">
    <property type="entry name" value="HTHLACR"/>
</dbReference>
<dbReference type="SUPFAM" id="SSF46785">
    <property type="entry name" value="Winged helix' DNA-binding domain"/>
    <property type="match status" value="1"/>
</dbReference>
<dbReference type="AlphaFoldDB" id="A0A327JUD8"/>
<dbReference type="Pfam" id="PF00455">
    <property type="entry name" value="DeoRC"/>
    <property type="match status" value="1"/>
</dbReference>
<evidence type="ECO:0000313" key="5">
    <source>
        <dbReference type="EMBL" id="RAI30150.1"/>
    </source>
</evidence>
<accession>A0A327JUD8</accession>
<sequence length="262" mass="28065">MPDVKMPAVQRRKLILETVQEQGFVTVPGMADICRVSEMTLRRDLDQLAEQNILVRTHGGAVSLERSGGLNVDLVEPSLDARATRNKAAKQAIARRALQMIDPGTSIALDIGTSTFELADLLHDVAVNIFTNSLKIAGHLSAATPDVYMPGGQVSGTEPSLIGARAAQHLNGYYFDIAFIGVSSLSTEGFFDYSLADAEIKRTLIARSEQSVVLLDSSKFERMSVALVASMDEIDVLVTDARPPEQLAAALADAGVRVEVAG</sequence>
<evidence type="ECO:0000313" key="6">
    <source>
        <dbReference type="Proteomes" id="UP000249299"/>
    </source>
</evidence>
<dbReference type="InterPro" id="IPR050313">
    <property type="entry name" value="Carb_Metab_HTH_regulators"/>
</dbReference>
<feature type="domain" description="HTH deoR-type" evidence="4">
    <location>
        <begin position="8"/>
        <end position="63"/>
    </location>
</feature>
<keyword evidence="3" id="KW-0804">Transcription</keyword>
<dbReference type="PANTHER" id="PTHR30363">
    <property type="entry name" value="HTH-TYPE TRANSCRIPTIONAL REGULATOR SRLR-RELATED"/>
    <property type="match status" value="1"/>
</dbReference>
<keyword evidence="6" id="KW-1185">Reference proteome</keyword>
<dbReference type="EMBL" id="NPEV01000001">
    <property type="protein sequence ID" value="RAI30150.1"/>
    <property type="molecule type" value="Genomic_DNA"/>
</dbReference>
<organism evidence="5 6">
    <name type="scientific">Rhodobium orientis</name>
    <dbReference type="NCBI Taxonomy" id="34017"/>
    <lineage>
        <taxon>Bacteria</taxon>
        <taxon>Pseudomonadati</taxon>
        <taxon>Pseudomonadota</taxon>
        <taxon>Alphaproteobacteria</taxon>
        <taxon>Hyphomicrobiales</taxon>
        <taxon>Rhodobiaceae</taxon>
        <taxon>Rhodobium</taxon>
    </lineage>
</organism>
<dbReference type="SUPFAM" id="SSF100950">
    <property type="entry name" value="NagB/RpiA/CoA transferase-like"/>
    <property type="match status" value="1"/>
</dbReference>
<dbReference type="PROSITE" id="PS00894">
    <property type="entry name" value="HTH_DEOR_1"/>
    <property type="match status" value="1"/>
</dbReference>
<dbReference type="InterPro" id="IPR036388">
    <property type="entry name" value="WH-like_DNA-bd_sf"/>
</dbReference>
<keyword evidence="1" id="KW-0805">Transcription regulation</keyword>
<dbReference type="Proteomes" id="UP000249299">
    <property type="component" value="Unassembled WGS sequence"/>
</dbReference>
<dbReference type="PROSITE" id="PS51000">
    <property type="entry name" value="HTH_DEOR_2"/>
    <property type="match status" value="1"/>
</dbReference>
<dbReference type="InterPro" id="IPR014036">
    <property type="entry name" value="DeoR-like_C"/>
</dbReference>
<dbReference type="SMART" id="SM00420">
    <property type="entry name" value="HTH_DEOR"/>
    <property type="match status" value="1"/>
</dbReference>
<evidence type="ECO:0000256" key="2">
    <source>
        <dbReference type="ARBA" id="ARBA00023125"/>
    </source>
</evidence>
<dbReference type="InterPro" id="IPR018356">
    <property type="entry name" value="Tscrpt_reg_HTH_DeoR_CS"/>
</dbReference>
<name>A0A327JUD8_9HYPH</name>
<dbReference type="Gene3D" id="1.10.10.10">
    <property type="entry name" value="Winged helix-like DNA-binding domain superfamily/Winged helix DNA-binding domain"/>
    <property type="match status" value="1"/>
</dbReference>
<dbReference type="GO" id="GO:0003677">
    <property type="term" value="F:DNA binding"/>
    <property type="evidence" value="ECO:0007669"/>
    <property type="project" value="UniProtKB-KW"/>
</dbReference>
<dbReference type="InterPro" id="IPR001034">
    <property type="entry name" value="DeoR_HTH"/>
</dbReference>